<dbReference type="RefSeq" id="WP_187741608.1">
    <property type="nucleotide sequence ID" value="NZ_CP060825.1"/>
</dbReference>
<protein>
    <recommendedName>
        <fullName evidence="4">HTH luxR-type domain-containing protein</fullName>
    </recommendedName>
</protein>
<dbReference type="InterPro" id="IPR016032">
    <property type="entry name" value="Sig_transdc_resp-reg_C-effctor"/>
</dbReference>
<dbReference type="AlphaFoldDB" id="A0A7H0HVA9"/>
<accession>A0A7H0HVA9</accession>
<organism evidence="2 3">
    <name type="scientific">Streptomyces genisteinicus</name>
    <dbReference type="NCBI Taxonomy" id="2768068"/>
    <lineage>
        <taxon>Bacteria</taxon>
        <taxon>Bacillati</taxon>
        <taxon>Actinomycetota</taxon>
        <taxon>Actinomycetes</taxon>
        <taxon>Kitasatosporales</taxon>
        <taxon>Streptomycetaceae</taxon>
        <taxon>Streptomyces</taxon>
    </lineage>
</organism>
<evidence type="ECO:0000256" key="1">
    <source>
        <dbReference type="SAM" id="MobiDB-lite"/>
    </source>
</evidence>
<dbReference type="EMBL" id="CP060825">
    <property type="protein sequence ID" value="QNP64475.1"/>
    <property type="molecule type" value="Genomic_DNA"/>
</dbReference>
<dbReference type="KEGG" id="sgj:IAG43_17195"/>
<evidence type="ECO:0008006" key="4">
    <source>
        <dbReference type="Google" id="ProtNLM"/>
    </source>
</evidence>
<gene>
    <name evidence="2" type="ORF">IAG43_17195</name>
</gene>
<feature type="compositionally biased region" description="Basic and acidic residues" evidence="1">
    <location>
        <begin position="18"/>
        <end position="31"/>
    </location>
</feature>
<dbReference type="InterPro" id="IPR036388">
    <property type="entry name" value="WH-like_DNA-bd_sf"/>
</dbReference>
<dbReference type="Gene3D" id="1.10.10.10">
    <property type="entry name" value="Winged helix-like DNA-binding domain superfamily/Winged helix DNA-binding domain"/>
    <property type="match status" value="1"/>
</dbReference>
<feature type="region of interest" description="Disordered" evidence="1">
    <location>
        <begin position="1"/>
        <end position="37"/>
    </location>
</feature>
<keyword evidence="3" id="KW-1185">Reference proteome</keyword>
<name>A0A7H0HVA9_9ACTN</name>
<evidence type="ECO:0000313" key="2">
    <source>
        <dbReference type="EMBL" id="QNP64475.1"/>
    </source>
</evidence>
<dbReference type="GO" id="GO:0003677">
    <property type="term" value="F:DNA binding"/>
    <property type="evidence" value="ECO:0007669"/>
    <property type="project" value="InterPro"/>
</dbReference>
<reference evidence="2 3" key="1">
    <citation type="submission" date="2020-08" db="EMBL/GenBank/DDBJ databases">
        <title>A novel species.</title>
        <authorList>
            <person name="Gao J."/>
        </authorList>
    </citation>
    <scope>NUCLEOTIDE SEQUENCE [LARGE SCALE GENOMIC DNA]</scope>
    <source>
        <strain evidence="2 3">CRPJ-33</strain>
    </source>
</reference>
<dbReference type="Proteomes" id="UP000516230">
    <property type="component" value="Chromosome"/>
</dbReference>
<proteinExistence type="predicted"/>
<evidence type="ECO:0000313" key="3">
    <source>
        <dbReference type="Proteomes" id="UP000516230"/>
    </source>
</evidence>
<dbReference type="GO" id="GO:0006355">
    <property type="term" value="P:regulation of DNA-templated transcription"/>
    <property type="evidence" value="ECO:0007669"/>
    <property type="project" value="InterPro"/>
</dbReference>
<sequence length="304" mass="32136">MGGEGESQRQSPGPGNSIDHEQSNSRRRSADDLTAGADGVDGVLHRARALIESVEADRLHGARPERLLSTQDEGALRRALAHLVVGEVRGIGVVLPDQGAEDEVLRVASACRAAASGDAAVRLLCAPGVSHLEPVREALRSLAPCEMRTSEGALRETVLLPGRFAMIWPDLGAESRQVLVIRDAAVVGTLSSLFAVAWANGSRPADRPSRFGRARSEVGRRILGSLMAGQIDEVAARDLGMPLRSYRRHIAEIMREMGASSRFQAGARAVELGLLPAEAMRSAAAPDTPGTSAQDGDGLTRHAS</sequence>
<feature type="region of interest" description="Disordered" evidence="1">
    <location>
        <begin position="282"/>
        <end position="304"/>
    </location>
</feature>
<dbReference type="SUPFAM" id="SSF46894">
    <property type="entry name" value="C-terminal effector domain of the bipartite response regulators"/>
    <property type="match status" value="1"/>
</dbReference>